<accession>A0A0E0KLX5</accession>
<dbReference type="AlphaFoldDB" id="A0A0E0KLX5"/>
<feature type="compositionally biased region" description="Basic residues" evidence="1">
    <location>
        <begin position="44"/>
        <end position="54"/>
    </location>
</feature>
<dbReference type="EnsemblPlants" id="OPUNC03G38930.1">
    <property type="protein sequence ID" value="OPUNC03G38930.1"/>
    <property type="gene ID" value="OPUNC03G38930"/>
</dbReference>
<sequence length="95" mass="10526">MVASHTEEATFRVAILVVSLSLETEKESEKILPVVVAPPECHPGHRPRHGHRQRSSLAANTKGRGYAETSTWDEEHATTDNRLWRQAMAGRNLGG</sequence>
<feature type="region of interest" description="Disordered" evidence="1">
    <location>
        <begin position="37"/>
        <end position="79"/>
    </location>
</feature>
<name>A0A0E0KLX5_ORYPU</name>
<reference evidence="2" key="1">
    <citation type="submission" date="2015-04" db="UniProtKB">
        <authorList>
            <consortium name="EnsemblPlants"/>
        </authorList>
    </citation>
    <scope>IDENTIFICATION</scope>
</reference>
<dbReference type="Gramene" id="OPUNC03G38930.1">
    <property type="protein sequence ID" value="OPUNC03G38930.1"/>
    <property type="gene ID" value="OPUNC03G38930"/>
</dbReference>
<dbReference type="HOGENOM" id="CLU_2376497_0_0_1"/>
<proteinExistence type="predicted"/>
<reference evidence="2" key="2">
    <citation type="submission" date="2018-05" db="EMBL/GenBank/DDBJ databases">
        <title>OpunRS2 (Oryza punctata Reference Sequence Version 2).</title>
        <authorList>
            <person name="Zhang J."/>
            <person name="Kudrna D."/>
            <person name="Lee S."/>
            <person name="Talag J."/>
            <person name="Welchert J."/>
            <person name="Wing R.A."/>
        </authorList>
    </citation>
    <scope>NUCLEOTIDE SEQUENCE [LARGE SCALE GENOMIC DNA]</scope>
</reference>
<evidence type="ECO:0000313" key="3">
    <source>
        <dbReference type="Proteomes" id="UP000026962"/>
    </source>
</evidence>
<evidence type="ECO:0000256" key="1">
    <source>
        <dbReference type="SAM" id="MobiDB-lite"/>
    </source>
</evidence>
<keyword evidence="3" id="KW-1185">Reference proteome</keyword>
<organism evidence="2">
    <name type="scientific">Oryza punctata</name>
    <name type="common">Red rice</name>
    <dbReference type="NCBI Taxonomy" id="4537"/>
    <lineage>
        <taxon>Eukaryota</taxon>
        <taxon>Viridiplantae</taxon>
        <taxon>Streptophyta</taxon>
        <taxon>Embryophyta</taxon>
        <taxon>Tracheophyta</taxon>
        <taxon>Spermatophyta</taxon>
        <taxon>Magnoliopsida</taxon>
        <taxon>Liliopsida</taxon>
        <taxon>Poales</taxon>
        <taxon>Poaceae</taxon>
        <taxon>BOP clade</taxon>
        <taxon>Oryzoideae</taxon>
        <taxon>Oryzeae</taxon>
        <taxon>Oryzinae</taxon>
        <taxon>Oryza</taxon>
    </lineage>
</organism>
<evidence type="ECO:0000313" key="2">
    <source>
        <dbReference type="EnsemblPlants" id="OPUNC03G38930.1"/>
    </source>
</evidence>
<dbReference type="Proteomes" id="UP000026962">
    <property type="component" value="Chromosome 3"/>
</dbReference>
<protein>
    <submittedName>
        <fullName evidence="2">Uncharacterized protein</fullName>
    </submittedName>
</protein>